<dbReference type="AlphaFoldDB" id="A0AAU8AHD5"/>
<evidence type="ECO:0000256" key="1">
    <source>
        <dbReference type="SAM" id="SignalP"/>
    </source>
</evidence>
<name>A0AAU8AHD5_9RHOB</name>
<dbReference type="PROSITE" id="PS51257">
    <property type="entry name" value="PROKAR_LIPOPROTEIN"/>
    <property type="match status" value="1"/>
</dbReference>
<gene>
    <name evidence="2" type="ORF">PVT71_01565</name>
</gene>
<feature type="chain" id="PRO_5043694891" description="DUF3035 domain-containing protein" evidence="1">
    <location>
        <begin position="19"/>
        <end position="103"/>
    </location>
</feature>
<dbReference type="RefSeq" id="WP_353472742.1">
    <property type="nucleotide sequence ID" value="NZ_CP123384.1"/>
</dbReference>
<keyword evidence="1" id="KW-0732">Signal</keyword>
<sequence length="103" mass="10609">MRLLSLVPVLGLCALAAACSDFPEFDGSQSPGVASAPWPKLVPLAGLMQAQPAPRAAPEMATDLDARAEALRRRAAALQGDVVDETARGRMDGGVVFPEVPGA</sequence>
<reference evidence="2" key="1">
    <citation type="submission" date="2023-02" db="EMBL/GenBank/DDBJ databases">
        <title>Description and genomic characterization of Salipiger bruguierae sp. nov., isolated from the sediment of mangrove plant Bruguiera sexangula.</title>
        <authorList>
            <person name="Long M."/>
        </authorList>
    </citation>
    <scope>NUCLEOTIDE SEQUENCE</scope>
    <source>
        <strain evidence="2">H15</strain>
    </source>
</reference>
<evidence type="ECO:0008006" key="3">
    <source>
        <dbReference type="Google" id="ProtNLM"/>
    </source>
</evidence>
<proteinExistence type="predicted"/>
<protein>
    <recommendedName>
        <fullName evidence="3">DUF3035 domain-containing protein</fullName>
    </recommendedName>
</protein>
<dbReference type="EMBL" id="CP123384">
    <property type="protein sequence ID" value="XCC93918.1"/>
    <property type="molecule type" value="Genomic_DNA"/>
</dbReference>
<evidence type="ECO:0000313" key="2">
    <source>
        <dbReference type="EMBL" id="XCC93918.1"/>
    </source>
</evidence>
<accession>A0AAU8AHD5</accession>
<feature type="signal peptide" evidence="1">
    <location>
        <begin position="1"/>
        <end position="18"/>
    </location>
</feature>
<organism evidence="2">
    <name type="scientific">Alloyangia sp. H15</name>
    <dbReference type="NCBI Taxonomy" id="3029062"/>
    <lineage>
        <taxon>Bacteria</taxon>
        <taxon>Pseudomonadati</taxon>
        <taxon>Pseudomonadota</taxon>
        <taxon>Alphaproteobacteria</taxon>
        <taxon>Rhodobacterales</taxon>
        <taxon>Roseobacteraceae</taxon>
        <taxon>Alloyangia</taxon>
    </lineage>
</organism>